<dbReference type="Pfam" id="PF14588">
    <property type="entry name" value="YjgF_endoribonc"/>
    <property type="match status" value="1"/>
</dbReference>
<dbReference type="CDD" id="cd02199">
    <property type="entry name" value="YjgF_YER057c_UK114_like_1"/>
    <property type="match status" value="1"/>
</dbReference>
<accession>A0ABY2RV39</accession>
<proteinExistence type="predicted"/>
<evidence type="ECO:0000313" key="3">
    <source>
        <dbReference type="Proteomes" id="UP000309992"/>
    </source>
</evidence>
<dbReference type="InterPro" id="IPR035959">
    <property type="entry name" value="RutC-like_sf"/>
</dbReference>
<protein>
    <submittedName>
        <fullName evidence="2">RidA family protein</fullName>
    </submittedName>
</protein>
<dbReference type="RefSeq" id="WP_137096936.1">
    <property type="nucleotide sequence ID" value="NZ_SWMS01000029.1"/>
</dbReference>
<keyword evidence="3" id="KW-1185">Reference proteome</keyword>
<dbReference type="SUPFAM" id="SSF55298">
    <property type="entry name" value="YjgF-like"/>
    <property type="match status" value="1"/>
</dbReference>
<feature type="domain" description="Endoribonuclease L-PSP/chorismate mutase-like" evidence="1">
    <location>
        <begin position="7"/>
        <end position="148"/>
    </location>
</feature>
<evidence type="ECO:0000313" key="2">
    <source>
        <dbReference type="EMBL" id="TKG61824.1"/>
    </source>
</evidence>
<gene>
    <name evidence="2" type="ORF">FCN18_32815</name>
</gene>
<organism evidence="2 3">
    <name type="scientific">Prauserella endophytica</name>
    <dbReference type="NCBI Taxonomy" id="1592324"/>
    <lineage>
        <taxon>Bacteria</taxon>
        <taxon>Bacillati</taxon>
        <taxon>Actinomycetota</taxon>
        <taxon>Actinomycetes</taxon>
        <taxon>Pseudonocardiales</taxon>
        <taxon>Pseudonocardiaceae</taxon>
        <taxon>Prauserella</taxon>
        <taxon>Prauserella coralliicola group</taxon>
    </lineage>
</organism>
<dbReference type="InterPro" id="IPR013813">
    <property type="entry name" value="Endoribo_LPSP/chorism_mut-like"/>
</dbReference>
<dbReference type="PANTHER" id="PTHR43760">
    <property type="entry name" value="ENDORIBONUCLEASE-RELATED"/>
    <property type="match status" value="1"/>
</dbReference>
<comment type="caution">
    <text evidence="2">The sequence shown here is derived from an EMBL/GenBank/DDBJ whole genome shotgun (WGS) entry which is preliminary data.</text>
</comment>
<dbReference type="Proteomes" id="UP000309992">
    <property type="component" value="Unassembled WGS sequence"/>
</dbReference>
<name>A0ABY2RV39_9PSEU</name>
<evidence type="ECO:0000259" key="1">
    <source>
        <dbReference type="Pfam" id="PF14588"/>
    </source>
</evidence>
<reference evidence="2 3" key="1">
    <citation type="journal article" date="2015" name="Antonie Van Leeuwenhoek">
        <title>Prauserella endophytica sp. nov., an endophytic actinobacterium isolated from Tamarix taklamakanensis.</title>
        <authorList>
            <person name="Liu J.M."/>
            <person name="Habden X."/>
            <person name="Guo L."/>
            <person name="Tuo L."/>
            <person name="Jiang Z.K."/>
            <person name="Liu S.W."/>
            <person name="Liu X.F."/>
            <person name="Chen L."/>
            <person name="Li R.F."/>
            <person name="Zhang Y.Q."/>
            <person name="Sun C.H."/>
        </authorList>
    </citation>
    <scope>NUCLEOTIDE SEQUENCE [LARGE SCALE GENOMIC DNA]</scope>
    <source>
        <strain evidence="2 3">CGMCC 4.7182</strain>
    </source>
</reference>
<dbReference type="Gene3D" id="3.30.1330.40">
    <property type="entry name" value="RutC-like"/>
    <property type="match status" value="1"/>
</dbReference>
<sequence length="155" mass="15692">MPPATPEERLADLGLAVPEPVSPAGAYRPAVAAGGLVHTSGQVPLRDGALLATGKVGAAVTTAQARECARQCGLNALAALRAQLGDLSRVSRVVKVLVFVACTPDFTEQPAVGDSVSELLRHVFGSAGEHARSAVGVTALPLDAPVEVELVVKAG</sequence>
<dbReference type="EMBL" id="SWMS01000029">
    <property type="protein sequence ID" value="TKG61824.1"/>
    <property type="molecule type" value="Genomic_DNA"/>
</dbReference>
<dbReference type="PANTHER" id="PTHR43760:SF1">
    <property type="entry name" value="ENDORIBONUCLEASE L-PSP_CHORISMATE MUTASE-LIKE DOMAIN-CONTAINING PROTEIN"/>
    <property type="match status" value="1"/>
</dbReference>